<proteinExistence type="inferred from homology"/>
<dbReference type="EMBL" id="JAQGEF010000006">
    <property type="protein sequence ID" value="MDA3614492.1"/>
    <property type="molecule type" value="Genomic_DNA"/>
</dbReference>
<evidence type="ECO:0000313" key="8">
    <source>
        <dbReference type="EMBL" id="MDA3614492.1"/>
    </source>
</evidence>
<keyword evidence="7" id="KW-0653">Protein transport</keyword>
<evidence type="ECO:0000256" key="5">
    <source>
        <dbReference type="ARBA" id="ARBA00022989"/>
    </source>
</evidence>
<evidence type="ECO:0000256" key="3">
    <source>
        <dbReference type="ARBA" id="ARBA00022475"/>
    </source>
</evidence>
<evidence type="ECO:0000256" key="6">
    <source>
        <dbReference type="ARBA" id="ARBA00023136"/>
    </source>
</evidence>
<evidence type="ECO:0000313" key="9">
    <source>
        <dbReference type="Proteomes" id="UP001210231"/>
    </source>
</evidence>
<dbReference type="PANTHER" id="PTHR30558">
    <property type="entry name" value="EXBD MEMBRANE COMPONENT OF PMF-DRIVEN MACROMOLECULE IMPORT SYSTEM"/>
    <property type="match status" value="1"/>
</dbReference>
<gene>
    <name evidence="8" type="ORF">O3P16_06705</name>
</gene>
<evidence type="ECO:0000256" key="4">
    <source>
        <dbReference type="ARBA" id="ARBA00022692"/>
    </source>
</evidence>
<protein>
    <submittedName>
        <fullName evidence="8">Biopolymer transporter ExbD</fullName>
    </submittedName>
</protein>
<evidence type="ECO:0000256" key="7">
    <source>
        <dbReference type="RuleBase" id="RU003879"/>
    </source>
</evidence>
<keyword evidence="7" id="KW-0813">Transport</keyword>
<evidence type="ECO:0000256" key="1">
    <source>
        <dbReference type="ARBA" id="ARBA00004162"/>
    </source>
</evidence>
<evidence type="ECO:0000256" key="2">
    <source>
        <dbReference type="ARBA" id="ARBA00005811"/>
    </source>
</evidence>
<comment type="similarity">
    <text evidence="2 7">Belongs to the ExbD/TolR family.</text>
</comment>
<keyword evidence="6" id="KW-0472">Membrane</keyword>
<keyword evidence="9" id="KW-1185">Reference proteome</keyword>
<keyword evidence="4 7" id="KW-0812">Transmembrane</keyword>
<dbReference type="Proteomes" id="UP001210231">
    <property type="component" value="Unassembled WGS sequence"/>
</dbReference>
<dbReference type="Pfam" id="PF02472">
    <property type="entry name" value="ExbD"/>
    <property type="match status" value="1"/>
</dbReference>
<comment type="caution">
    <text evidence="8">The sequence shown here is derived from an EMBL/GenBank/DDBJ whole genome shotgun (WGS) entry which is preliminary data.</text>
</comment>
<accession>A0ABT4UI20</accession>
<comment type="subcellular location">
    <subcellularLocation>
        <location evidence="1">Cell membrane</location>
        <topology evidence="1">Single-pass membrane protein</topology>
    </subcellularLocation>
    <subcellularLocation>
        <location evidence="7">Cell membrane</location>
        <topology evidence="7">Single-pass type II membrane protein</topology>
    </subcellularLocation>
</comment>
<name>A0ABT4UI20_9BACT</name>
<dbReference type="InterPro" id="IPR003400">
    <property type="entry name" value="ExbD"/>
</dbReference>
<dbReference type="PANTHER" id="PTHR30558:SF3">
    <property type="entry name" value="BIOPOLYMER TRANSPORT PROTEIN EXBD-RELATED"/>
    <property type="match status" value="1"/>
</dbReference>
<organism evidence="8 9">
    <name type="scientific">Polluticaenibacter yanchengensis</name>
    <dbReference type="NCBI Taxonomy" id="3014562"/>
    <lineage>
        <taxon>Bacteria</taxon>
        <taxon>Pseudomonadati</taxon>
        <taxon>Bacteroidota</taxon>
        <taxon>Chitinophagia</taxon>
        <taxon>Chitinophagales</taxon>
        <taxon>Chitinophagaceae</taxon>
        <taxon>Polluticaenibacter</taxon>
    </lineage>
</organism>
<reference evidence="8 9" key="1">
    <citation type="submission" date="2022-12" db="EMBL/GenBank/DDBJ databases">
        <title>Chitinophagaceae gen. sp. nov., a new member of the family Chitinophagaceae, isolated from soil in a chemical factory.</title>
        <authorList>
            <person name="Ke Z."/>
        </authorList>
    </citation>
    <scope>NUCLEOTIDE SEQUENCE [LARGE SCALE GENOMIC DNA]</scope>
    <source>
        <strain evidence="8 9">LY-5</strain>
    </source>
</reference>
<keyword evidence="5" id="KW-1133">Transmembrane helix</keyword>
<sequence length="216" mass="23849">MGRPKISRKSTWVDMTAFCDVAFLLLSFFIMATKTKPPEAVSVVSPTSVSSKAPNEKDMVTVIINQNGKVFLTMSEPDRKQQVVETVAKNKGVSLSASDLAKAKNMEFFGTPITQLSSFVNLPADKIKGDLLPGIPAVDSTNNEVTDWMRAVYEVYYGETMNLFVKGDVNSKYPAFKQVVDAFKKNEMMKFSIITNSIAVPKDSELAKEAKKENAK</sequence>
<keyword evidence="3" id="KW-1003">Cell membrane</keyword>